<dbReference type="EMBL" id="WOTB01000020">
    <property type="protein sequence ID" value="NHN85771.1"/>
    <property type="molecule type" value="Genomic_DNA"/>
</dbReference>
<dbReference type="RefSeq" id="WP_173584164.1">
    <property type="nucleotide sequence ID" value="NZ_WOTB01000020.1"/>
</dbReference>
<evidence type="ECO:0000313" key="2">
    <source>
        <dbReference type="Proteomes" id="UP000635278"/>
    </source>
</evidence>
<protein>
    <recommendedName>
        <fullName evidence="3">Phage protein</fullName>
    </recommendedName>
</protein>
<sequence length="155" mass="17287">MPTLLETINEIHRDYVKQTVDQWMSVVALARSDENRADQEAIEAVPALEAIEKAAKAARELLRGRIAADMLQNGVTGYQSRHYEADLARSAIKAIVTDEAKLRKQCPEFFERQLPKLKRAELTDALKQGQTIPGATLSNGGEPHIVVRARKDLAR</sequence>
<dbReference type="Proteomes" id="UP000635278">
    <property type="component" value="Unassembled WGS sequence"/>
</dbReference>
<organism evidence="1 2">
    <name type="scientific">Acetobacter musti</name>
    <dbReference type="NCBI Taxonomy" id="864732"/>
    <lineage>
        <taxon>Bacteria</taxon>
        <taxon>Pseudomonadati</taxon>
        <taxon>Pseudomonadota</taxon>
        <taxon>Alphaproteobacteria</taxon>
        <taxon>Acetobacterales</taxon>
        <taxon>Acetobacteraceae</taxon>
        <taxon>Acetobacter</taxon>
    </lineage>
</organism>
<dbReference type="InterPro" id="IPR008840">
    <property type="entry name" value="Sipho_Gp157"/>
</dbReference>
<proteinExistence type="predicted"/>
<reference evidence="1 2" key="1">
    <citation type="journal article" date="2020" name="Int. J. Syst. Evol. Microbiol.">
        <title>Novel acetic acid bacteria from cider fermentations: Acetobacter conturbans sp. nov. and Acetobacter fallax sp. nov.</title>
        <authorList>
            <person name="Sombolestani A.S."/>
            <person name="Cleenwerck I."/>
            <person name="Cnockaert M."/>
            <person name="Borremans W."/>
            <person name="Wieme A.D."/>
            <person name="De Vuyst L."/>
            <person name="Vandamme P."/>
        </authorList>
    </citation>
    <scope>NUCLEOTIDE SEQUENCE [LARGE SCALE GENOMIC DNA]</scope>
    <source>
        <strain evidence="1 2">LMG 30640</strain>
    </source>
</reference>
<gene>
    <name evidence="1" type="ORF">GOB93_14130</name>
</gene>
<evidence type="ECO:0000313" key="1">
    <source>
        <dbReference type="EMBL" id="NHN85771.1"/>
    </source>
</evidence>
<evidence type="ECO:0008006" key="3">
    <source>
        <dbReference type="Google" id="ProtNLM"/>
    </source>
</evidence>
<keyword evidence="2" id="KW-1185">Reference proteome</keyword>
<accession>A0ABX0JQM5</accession>
<comment type="caution">
    <text evidence="1">The sequence shown here is derived from an EMBL/GenBank/DDBJ whole genome shotgun (WGS) entry which is preliminary data.</text>
</comment>
<name>A0ABX0JQM5_9PROT</name>
<dbReference type="Pfam" id="PF05565">
    <property type="entry name" value="Sipho_Gp157"/>
    <property type="match status" value="1"/>
</dbReference>